<keyword evidence="4" id="KW-1185">Reference proteome</keyword>
<dbReference type="PANTHER" id="PTHR30160:SF1">
    <property type="entry name" value="LIPOPOLYSACCHARIDE 1,2-N-ACETYLGLUCOSAMINETRANSFERASE-RELATED"/>
    <property type="match status" value="1"/>
</dbReference>
<name>A0A4R3KRW6_9SPHI</name>
<dbReference type="PANTHER" id="PTHR30160">
    <property type="entry name" value="TETRAACYLDISACCHARIDE 4'-KINASE-RELATED"/>
    <property type="match status" value="1"/>
</dbReference>
<reference evidence="3 4" key="1">
    <citation type="submission" date="2019-03" db="EMBL/GenBank/DDBJ databases">
        <title>Genomic Encyclopedia of Type Strains, Phase IV (KMG-IV): sequencing the most valuable type-strain genomes for metagenomic binning, comparative biology and taxonomic classification.</title>
        <authorList>
            <person name="Goeker M."/>
        </authorList>
    </citation>
    <scope>NUCLEOTIDE SEQUENCE [LARGE SCALE GENOMIC DNA]</scope>
    <source>
        <strain evidence="3 4">DSM 21100</strain>
    </source>
</reference>
<evidence type="ECO:0000256" key="2">
    <source>
        <dbReference type="ARBA" id="ARBA00022679"/>
    </source>
</evidence>
<organism evidence="3 4">
    <name type="scientific">Anseongella ginsenosidimutans</name>
    <dbReference type="NCBI Taxonomy" id="496056"/>
    <lineage>
        <taxon>Bacteria</taxon>
        <taxon>Pseudomonadati</taxon>
        <taxon>Bacteroidota</taxon>
        <taxon>Sphingobacteriia</taxon>
        <taxon>Sphingobacteriales</taxon>
        <taxon>Sphingobacteriaceae</taxon>
        <taxon>Anseongella</taxon>
    </lineage>
</organism>
<proteinExistence type="predicted"/>
<evidence type="ECO:0000313" key="3">
    <source>
        <dbReference type="EMBL" id="TCS87257.1"/>
    </source>
</evidence>
<dbReference type="Pfam" id="PF01075">
    <property type="entry name" value="Glyco_transf_9"/>
    <property type="match status" value="1"/>
</dbReference>
<sequence length="398" mass="43370">MLHHLFSKKLTMKNIKKIAVLRTGGLGDLMVILPALSAIKHTFPGAQLILLGEPWQADFVRGGRTPVDQVIVIPFCHNLRQGREEDPAALEAFFRAMRQKKIDIAVHFQGKGVAANPFLKKLNARLTVGNSSPGAALPDCSIPFYYYQNEITRYLDISGLIGAGPAKPEPQIRVLDEDLAEARSALARHGAGAPYVVLHPGAMDIRRKWPPAKFARLADILAGSGYTVLLTGKEKDDPAVEAVLFRMTSRAVNLSGALSLGGLAGLLSQSEVVISNDTGPLHLARAAGAKTVGIYWAPNFINWGPLTFSRHRAVISWNMECPLCGTVPNDPYPFEPKLPECDHGISFVRNISAKEILEAAGELLGKDLAGKRIEEEQALTDQRYVVKKDNGFQGFAIR</sequence>
<dbReference type="AlphaFoldDB" id="A0A4R3KRW6"/>
<gene>
    <name evidence="3" type="ORF">EDD80_10570</name>
</gene>
<dbReference type="SUPFAM" id="SSF53756">
    <property type="entry name" value="UDP-Glycosyltransferase/glycogen phosphorylase"/>
    <property type="match status" value="1"/>
</dbReference>
<dbReference type="GO" id="GO:0005829">
    <property type="term" value="C:cytosol"/>
    <property type="evidence" value="ECO:0007669"/>
    <property type="project" value="TreeGrafter"/>
</dbReference>
<dbReference type="InterPro" id="IPR051199">
    <property type="entry name" value="LPS_LOS_Heptosyltrfase"/>
</dbReference>
<dbReference type="GO" id="GO:0008713">
    <property type="term" value="F:ADP-heptose-lipopolysaccharide heptosyltransferase activity"/>
    <property type="evidence" value="ECO:0007669"/>
    <property type="project" value="TreeGrafter"/>
</dbReference>
<dbReference type="EMBL" id="SMAD01000005">
    <property type="protein sequence ID" value="TCS87257.1"/>
    <property type="molecule type" value="Genomic_DNA"/>
</dbReference>
<evidence type="ECO:0000256" key="1">
    <source>
        <dbReference type="ARBA" id="ARBA00022676"/>
    </source>
</evidence>
<dbReference type="InterPro" id="IPR002201">
    <property type="entry name" value="Glyco_trans_9"/>
</dbReference>
<dbReference type="GO" id="GO:0009244">
    <property type="term" value="P:lipopolysaccharide core region biosynthetic process"/>
    <property type="evidence" value="ECO:0007669"/>
    <property type="project" value="TreeGrafter"/>
</dbReference>
<protein>
    <submittedName>
        <fullName evidence="3">ADP-heptose:LPS heptosyltransferase</fullName>
    </submittedName>
</protein>
<dbReference type="Gene3D" id="3.40.50.2000">
    <property type="entry name" value="Glycogen Phosphorylase B"/>
    <property type="match status" value="2"/>
</dbReference>
<dbReference type="CDD" id="cd03789">
    <property type="entry name" value="GT9_LPS_heptosyltransferase"/>
    <property type="match status" value="1"/>
</dbReference>
<comment type="caution">
    <text evidence="3">The sequence shown here is derived from an EMBL/GenBank/DDBJ whole genome shotgun (WGS) entry which is preliminary data.</text>
</comment>
<keyword evidence="2 3" id="KW-0808">Transferase</keyword>
<dbReference type="Proteomes" id="UP000295807">
    <property type="component" value="Unassembled WGS sequence"/>
</dbReference>
<keyword evidence="1" id="KW-0328">Glycosyltransferase</keyword>
<accession>A0A4R3KRW6</accession>
<evidence type="ECO:0000313" key="4">
    <source>
        <dbReference type="Proteomes" id="UP000295807"/>
    </source>
</evidence>